<organism evidence="1 2">
    <name type="scientific">Solirubrobacter pauli</name>
    <dbReference type="NCBI Taxonomy" id="166793"/>
    <lineage>
        <taxon>Bacteria</taxon>
        <taxon>Bacillati</taxon>
        <taxon>Actinomycetota</taxon>
        <taxon>Thermoleophilia</taxon>
        <taxon>Solirubrobacterales</taxon>
        <taxon>Solirubrobacteraceae</taxon>
        <taxon>Solirubrobacter</taxon>
    </lineage>
</organism>
<proteinExistence type="predicted"/>
<name>A0A660LC75_9ACTN</name>
<dbReference type="EMBL" id="RBIL01000001">
    <property type="protein sequence ID" value="RKQ90634.1"/>
    <property type="molecule type" value="Genomic_DNA"/>
</dbReference>
<reference evidence="1 2" key="1">
    <citation type="submission" date="2018-10" db="EMBL/GenBank/DDBJ databases">
        <title>Genomic Encyclopedia of Archaeal and Bacterial Type Strains, Phase II (KMG-II): from individual species to whole genera.</title>
        <authorList>
            <person name="Goeker M."/>
        </authorList>
    </citation>
    <scope>NUCLEOTIDE SEQUENCE [LARGE SCALE GENOMIC DNA]</scope>
    <source>
        <strain evidence="1 2">DSM 14954</strain>
    </source>
</reference>
<evidence type="ECO:0000313" key="2">
    <source>
        <dbReference type="Proteomes" id="UP000278962"/>
    </source>
</evidence>
<sequence length="108" mass="11675">MSDDALDRLLRRPSVVAAVRDLGVTSLAVEDVLVALRAFGPVRIEIDDDREQPYVCRLRAGDAVESGRGRTVLHAALVCWAGALEGLSDYTQQGVADLERFLLGPDLA</sequence>
<protein>
    <submittedName>
        <fullName evidence="1">Uncharacterized protein</fullName>
    </submittedName>
</protein>
<accession>A0A660LC75</accession>
<gene>
    <name evidence="1" type="ORF">C8N24_0446</name>
</gene>
<evidence type="ECO:0000313" key="1">
    <source>
        <dbReference type="EMBL" id="RKQ90634.1"/>
    </source>
</evidence>
<dbReference type="RefSeq" id="WP_121247547.1">
    <property type="nucleotide sequence ID" value="NZ_RBIL01000001.1"/>
</dbReference>
<dbReference type="AlphaFoldDB" id="A0A660LC75"/>
<keyword evidence="2" id="KW-1185">Reference proteome</keyword>
<comment type="caution">
    <text evidence="1">The sequence shown here is derived from an EMBL/GenBank/DDBJ whole genome shotgun (WGS) entry which is preliminary data.</text>
</comment>
<dbReference type="Proteomes" id="UP000278962">
    <property type="component" value="Unassembled WGS sequence"/>
</dbReference>